<feature type="region of interest" description="Disordered" evidence="1">
    <location>
        <begin position="132"/>
        <end position="205"/>
    </location>
</feature>
<dbReference type="STRING" id="1032480.MLP_40920"/>
<dbReference type="OrthoDB" id="3838005at2"/>
<dbReference type="RefSeq" id="WP_013864943.1">
    <property type="nucleotide sequence ID" value="NC_015635.1"/>
</dbReference>
<feature type="compositionally biased region" description="Low complexity" evidence="1">
    <location>
        <begin position="155"/>
        <end position="165"/>
    </location>
</feature>
<keyword evidence="4" id="KW-1185">Reference proteome</keyword>
<evidence type="ECO:0000256" key="1">
    <source>
        <dbReference type="SAM" id="MobiDB-lite"/>
    </source>
</evidence>
<dbReference type="EMBL" id="AP012204">
    <property type="protein sequence ID" value="BAK37106.1"/>
    <property type="molecule type" value="Genomic_DNA"/>
</dbReference>
<dbReference type="HOGENOM" id="CLU_794132_0_0_11"/>
<gene>
    <name evidence="3" type="ordered locus">MLP_40920</name>
</gene>
<feature type="compositionally biased region" description="Low complexity" evidence="1">
    <location>
        <begin position="56"/>
        <end position="73"/>
    </location>
</feature>
<dbReference type="AlphaFoldDB" id="F5XRP3"/>
<evidence type="ECO:0000313" key="3">
    <source>
        <dbReference type="EMBL" id="BAK37106.1"/>
    </source>
</evidence>
<keyword evidence="2" id="KW-1133">Transmembrane helix</keyword>
<sequence length="349" mass="36038">MSQNPPWPSQGRYPQQGQPQQGQPQGGYPQQPPPQGGYPQPGYPPPGQPPQGQPQGGYQPQSYLGPFQGQPPQGGYPGQGGQGGGYQPPPQGPYGPPQGTQPPRRSTGVIIGIVVAAVVLLVAVGGIVMALGGRGGDEPVSTITPSPLPIPSGDPTTQPTTAPTETPGPQPSQPTTPPTTAPPTTAPPTKKPTAPPSGDSIDLGHGVKLIPAADWQVRSKKKSAVQLANGRDIFLGVVAMDEPGSSPSQTCDGYHREVAKQYTNGKFSDPKKVDLGTSKLKGATCAAQVTLTNGGDALQVYIYSLVSVRTDGLTVVGSLYFTDDSDLKDLNKDFSAMVNSMLRTQVAGG</sequence>
<feature type="transmembrane region" description="Helical" evidence="2">
    <location>
        <begin position="109"/>
        <end position="132"/>
    </location>
</feature>
<feature type="compositionally biased region" description="Pro residues" evidence="1">
    <location>
        <begin position="30"/>
        <end position="52"/>
    </location>
</feature>
<name>F5XRP3_MICPN</name>
<evidence type="ECO:0000313" key="4">
    <source>
        <dbReference type="Proteomes" id="UP000007947"/>
    </source>
</evidence>
<evidence type="ECO:0000256" key="2">
    <source>
        <dbReference type="SAM" id="Phobius"/>
    </source>
</evidence>
<feature type="compositionally biased region" description="Pro residues" evidence="1">
    <location>
        <begin position="166"/>
        <end position="195"/>
    </location>
</feature>
<proteinExistence type="predicted"/>
<feature type="compositionally biased region" description="Low complexity" evidence="1">
    <location>
        <begin position="13"/>
        <end position="29"/>
    </location>
</feature>
<keyword evidence="2" id="KW-0812">Transmembrane</keyword>
<dbReference type="KEGG" id="mph:MLP_40920"/>
<organism evidence="3 4">
    <name type="scientific">Microlunatus phosphovorus (strain ATCC 700054 / DSM 10555 / JCM 9379 / NBRC 101784 / NCIMB 13414 / VKM Ac-1990 / NM-1)</name>
    <dbReference type="NCBI Taxonomy" id="1032480"/>
    <lineage>
        <taxon>Bacteria</taxon>
        <taxon>Bacillati</taxon>
        <taxon>Actinomycetota</taxon>
        <taxon>Actinomycetes</taxon>
        <taxon>Propionibacteriales</taxon>
        <taxon>Propionibacteriaceae</taxon>
        <taxon>Microlunatus</taxon>
    </lineage>
</organism>
<feature type="compositionally biased region" description="Pro residues" evidence="1">
    <location>
        <begin position="87"/>
        <end position="100"/>
    </location>
</feature>
<feature type="compositionally biased region" description="Gly residues" evidence="1">
    <location>
        <begin position="75"/>
        <end position="86"/>
    </location>
</feature>
<accession>F5XRP3</accession>
<dbReference type="Proteomes" id="UP000007947">
    <property type="component" value="Chromosome"/>
</dbReference>
<keyword evidence="2" id="KW-0472">Membrane</keyword>
<reference evidence="3 4" key="1">
    <citation type="submission" date="2011-05" db="EMBL/GenBank/DDBJ databases">
        <title>Whole genome sequence of Microlunatus phosphovorus NM-1.</title>
        <authorList>
            <person name="Hosoyama A."/>
            <person name="Sasaki K."/>
            <person name="Harada T."/>
            <person name="Igarashi R."/>
            <person name="Kawakoshi A."/>
            <person name="Sasagawa M."/>
            <person name="Fukada J."/>
            <person name="Nakamura S."/>
            <person name="Katano Y."/>
            <person name="Hanada S."/>
            <person name="Kamagata Y."/>
            <person name="Nakamura N."/>
            <person name="Yamazaki S."/>
            <person name="Fujita N."/>
        </authorList>
    </citation>
    <scope>NUCLEOTIDE SEQUENCE [LARGE SCALE GENOMIC DNA]</scope>
    <source>
        <strain evidence="4">ATCC 700054 / DSM 10555 / JCM 9379 / NBRC 101784 / NCIMB 13414 / VKM Ac-1990 / NM-1</strain>
    </source>
</reference>
<protein>
    <submittedName>
        <fullName evidence="3">Uncharacterized protein</fullName>
    </submittedName>
</protein>
<feature type="region of interest" description="Disordered" evidence="1">
    <location>
        <begin position="1"/>
        <end position="105"/>
    </location>
</feature>